<dbReference type="EMBL" id="OZ020110">
    <property type="protein sequence ID" value="CAK9263448.1"/>
    <property type="molecule type" value="Genomic_DNA"/>
</dbReference>
<protein>
    <submittedName>
        <fullName evidence="2">Uncharacterized protein</fullName>
    </submittedName>
</protein>
<evidence type="ECO:0000313" key="3">
    <source>
        <dbReference type="Proteomes" id="UP001497444"/>
    </source>
</evidence>
<feature type="region of interest" description="Disordered" evidence="1">
    <location>
        <begin position="34"/>
        <end position="54"/>
    </location>
</feature>
<name>A0ABP0W9E8_9BRYO</name>
<keyword evidence="3" id="KW-1185">Reference proteome</keyword>
<evidence type="ECO:0000313" key="2">
    <source>
        <dbReference type="EMBL" id="CAK9263448.1"/>
    </source>
</evidence>
<sequence length="157" mass="17340">MYGSLIGFPRCAVECASCGKKAKNARLPVAARNATKNREADIESAADNDPDHVRDDSPVGGITLLHVGLSVLTSIGNNTLSSSEKLLEWVMYACPCKWRQENGIIMSPTRNRRNYVDFTGDMKQLDESSLFVFPHGFSPLPSVYDSKGNRFLEQNRG</sequence>
<evidence type="ECO:0000256" key="1">
    <source>
        <dbReference type="SAM" id="MobiDB-lite"/>
    </source>
</evidence>
<proteinExistence type="predicted"/>
<gene>
    <name evidence="2" type="ORF">CSSPJE1EN1_LOCUS8926</name>
</gene>
<reference evidence="2" key="1">
    <citation type="submission" date="2024-02" db="EMBL/GenBank/DDBJ databases">
        <authorList>
            <consortium name="ELIXIR-Norway"/>
            <consortium name="Elixir Norway"/>
        </authorList>
    </citation>
    <scope>NUCLEOTIDE SEQUENCE</scope>
</reference>
<dbReference type="Proteomes" id="UP001497444">
    <property type="component" value="Chromosome 15"/>
</dbReference>
<organism evidence="2 3">
    <name type="scientific">Sphagnum jensenii</name>
    <dbReference type="NCBI Taxonomy" id="128206"/>
    <lineage>
        <taxon>Eukaryota</taxon>
        <taxon>Viridiplantae</taxon>
        <taxon>Streptophyta</taxon>
        <taxon>Embryophyta</taxon>
        <taxon>Bryophyta</taxon>
        <taxon>Sphagnophytina</taxon>
        <taxon>Sphagnopsida</taxon>
        <taxon>Sphagnales</taxon>
        <taxon>Sphagnaceae</taxon>
        <taxon>Sphagnum</taxon>
    </lineage>
</organism>
<accession>A0ABP0W9E8</accession>